<dbReference type="Proteomes" id="UP001294412">
    <property type="component" value="Unassembled WGS sequence"/>
</dbReference>
<reference evidence="2 3" key="1">
    <citation type="submission" date="2023-12" db="EMBL/GenBank/DDBJ databases">
        <title>Description of Novel Strain Fulvimarina sp. 2208YS6-2-32 isolated from Uroteuthis (Photololigo) edulis.</title>
        <authorList>
            <person name="Park J.-S."/>
        </authorList>
    </citation>
    <scope>NUCLEOTIDE SEQUENCE [LARGE SCALE GENOMIC DNA]</scope>
    <source>
        <strain evidence="2 3">2208YS6-2-32</strain>
    </source>
</reference>
<evidence type="ECO:0000313" key="3">
    <source>
        <dbReference type="Proteomes" id="UP001294412"/>
    </source>
</evidence>
<sequence>MTAAIFSFARRRTHEAPLAPKMPWQNQDLAELYRVRDRLAAAGLPVEVEGGVSDEGDPWFVYQQTGTDTVVVHICRIDTEIHIINCITGNAYSGASFREVSDRMLEDAPLALGADIRRASNVVLHPSAFLTAFVAAAIMLVDLVENGRAEAGEIDGGADAASTDAAHADADGADAADAPAGAGSADAEALGLAQGGERPQAGDEAGEDAQLGQRRLQLLKEMTGSLSSVPASGAHGSILSEVPMASLSAGLFAAELMRVFAQDNPNWHMRDYAGTLAAGVETILSALDPRGEKANAPDAEIHVPADPDTSLVSALDIAVRSDMAEAVTIRTGAQAPGETADREAPLHRAHFGDALIQKAGHGAAPDAADMTGPAATAPLAGTGSDTAAPAPQRQVPARAEKQAPAPDAPSSSSSSEARNTQSSSTSAPNSVGAQESQTVAASRGGSDSVSNADKAVSLSTDAGLTAARSAHNIEWLVGQITQSKLLSPDRKGAGQHTADAKAGDGARDKGDADDRPVISLSDKIAATTSGEKDGISGSLVLSGSAGDRAPQGDDKPGLDSHKPSVDVPLAFTAPGELVAGRFDAVRVEAGADLTIAGFVFGEDIVSFENESVASRYAEHVWQQGNDLLMGEAGSGTVRLVGVFADPSLIMHEGAGPLAA</sequence>
<feature type="compositionally biased region" description="Polar residues" evidence="1">
    <location>
        <begin position="427"/>
        <end position="452"/>
    </location>
</feature>
<evidence type="ECO:0000313" key="2">
    <source>
        <dbReference type="EMBL" id="MDY8108851.1"/>
    </source>
</evidence>
<proteinExistence type="predicted"/>
<name>A0ABU5I0W2_9HYPH</name>
<feature type="region of interest" description="Disordered" evidence="1">
    <location>
        <begin position="487"/>
        <end position="516"/>
    </location>
</feature>
<feature type="region of interest" description="Disordered" evidence="1">
    <location>
        <begin position="528"/>
        <end position="563"/>
    </location>
</feature>
<feature type="compositionally biased region" description="Low complexity" evidence="1">
    <location>
        <begin position="371"/>
        <end position="397"/>
    </location>
</feature>
<keyword evidence="3" id="KW-1185">Reference proteome</keyword>
<dbReference type="EMBL" id="JAXLPB010000002">
    <property type="protein sequence ID" value="MDY8108851.1"/>
    <property type="molecule type" value="Genomic_DNA"/>
</dbReference>
<feature type="region of interest" description="Disordered" evidence="1">
    <location>
        <begin position="155"/>
        <end position="188"/>
    </location>
</feature>
<organism evidence="2 3">
    <name type="scientific">Fulvimarina uroteuthidis</name>
    <dbReference type="NCBI Taxonomy" id="3098149"/>
    <lineage>
        <taxon>Bacteria</taxon>
        <taxon>Pseudomonadati</taxon>
        <taxon>Pseudomonadota</taxon>
        <taxon>Alphaproteobacteria</taxon>
        <taxon>Hyphomicrobiales</taxon>
        <taxon>Aurantimonadaceae</taxon>
        <taxon>Fulvimarina</taxon>
    </lineage>
</organism>
<gene>
    <name evidence="2" type="ORF">U0C82_06795</name>
</gene>
<feature type="compositionally biased region" description="Basic and acidic residues" evidence="1">
    <location>
        <begin position="550"/>
        <end position="563"/>
    </location>
</feature>
<dbReference type="RefSeq" id="WP_322186320.1">
    <property type="nucleotide sequence ID" value="NZ_JAXLPB010000002.1"/>
</dbReference>
<feature type="compositionally biased region" description="Low complexity" evidence="1">
    <location>
        <begin position="410"/>
        <end position="426"/>
    </location>
</feature>
<accession>A0ABU5I0W2</accession>
<protein>
    <submittedName>
        <fullName evidence="2">Uncharacterized protein</fullName>
    </submittedName>
</protein>
<evidence type="ECO:0000256" key="1">
    <source>
        <dbReference type="SAM" id="MobiDB-lite"/>
    </source>
</evidence>
<feature type="compositionally biased region" description="Low complexity" evidence="1">
    <location>
        <begin position="173"/>
        <end position="188"/>
    </location>
</feature>
<comment type="caution">
    <text evidence="2">The sequence shown here is derived from an EMBL/GenBank/DDBJ whole genome shotgun (WGS) entry which is preliminary data.</text>
</comment>
<feature type="region of interest" description="Disordered" evidence="1">
    <location>
        <begin position="360"/>
        <end position="452"/>
    </location>
</feature>